<dbReference type="EMBL" id="UGPY01000001">
    <property type="protein sequence ID" value="STY96795.1"/>
    <property type="molecule type" value="Genomic_DNA"/>
</dbReference>
<keyword evidence="12" id="KW-1185">Reference proteome</keyword>
<dbReference type="GO" id="GO:0008360">
    <property type="term" value="P:regulation of cell shape"/>
    <property type="evidence" value="ECO:0007669"/>
    <property type="project" value="UniProtKB-KW"/>
</dbReference>
<dbReference type="InterPro" id="IPR026034">
    <property type="entry name" value="MreD_proteobac"/>
</dbReference>
<reference evidence="10 12" key="2">
    <citation type="submission" date="2018-06" db="EMBL/GenBank/DDBJ databases">
        <authorList>
            <consortium name="Pathogen Informatics"/>
            <person name="Doyle S."/>
        </authorList>
    </citation>
    <scope>NUCLEOTIDE SEQUENCE [LARGE SCALE GENOMIC DNA]</scope>
    <source>
        <strain evidence="10 12">NCTC10465</strain>
    </source>
</reference>
<evidence type="ECO:0000256" key="1">
    <source>
        <dbReference type="ARBA" id="ARBA00004651"/>
    </source>
</evidence>
<evidence type="ECO:0000256" key="8">
    <source>
        <dbReference type="SAM" id="Phobius"/>
    </source>
</evidence>
<name>A0A0X8K5U6_FAUOS</name>
<feature type="transmembrane region" description="Helical" evidence="8">
    <location>
        <begin position="138"/>
        <end position="159"/>
    </location>
</feature>
<dbReference type="EMBL" id="LZMT01000009">
    <property type="protein sequence ID" value="OBX65463.1"/>
    <property type="molecule type" value="Genomic_DNA"/>
</dbReference>
<dbReference type="KEGG" id="mos:AXE82_04520"/>
<keyword evidence="7 8" id="KW-0472">Membrane</keyword>
<dbReference type="NCBIfam" id="TIGR03426">
    <property type="entry name" value="shape_MreD"/>
    <property type="match status" value="1"/>
</dbReference>
<feature type="transmembrane region" description="Helical" evidence="8">
    <location>
        <begin position="107"/>
        <end position="126"/>
    </location>
</feature>
<dbReference type="PANTHER" id="PTHR37484">
    <property type="entry name" value="ROD SHAPE-DETERMINING PROTEIN MRED"/>
    <property type="match status" value="1"/>
</dbReference>
<proteinExistence type="inferred from homology"/>
<dbReference type="GeneID" id="35779164"/>
<evidence type="ECO:0000313" key="11">
    <source>
        <dbReference type="Proteomes" id="UP000092509"/>
    </source>
</evidence>
<keyword evidence="6 8" id="KW-1133">Transmembrane helix</keyword>
<dbReference type="AlphaFoldDB" id="A0A0X8K5U6"/>
<dbReference type="Pfam" id="PF04093">
    <property type="entry name" value="MreD"/>
    <property type="match status" value="1"/>
</dbReference>
<keyword evidence="4 8" id="KW-0812">Transmembrane</keyword>
<dbReference type="InterPro" id="IPR007227">
    <property type="entry name" value="Cell_shape_determining_MreD"/>
</dbReference>
<dbReference type="Proteomes" id="UP000255230">
    <property type="component" value="Unassembled WGS sequence"/>
</dbReference>
<evidence type="ECO:0000256" key="3">
    <source>
        <dbReference type="ARBA" id="ARBA00022475"/>
    </source>
</evidence>
<evidence type="ECO:0000256" key="7">
    <source>
        <dbReference type="ARBA" id="ARBA00023136"/>
    </source>
</evidence>
<feature type="transmembrane region" description="Helical" evidence="8">
    <location>
        <begin position="42"/>
        <end position="71"/>
    </location>
</feature>
<evidence type="ECO:0000313" key="12">
    <source>
        <dbReference type="Proteomes" id="UP000255230"/>
    </source>
</evidence>
<evidence type="ECO:0000313" key="10">
    <source>
        <dbReference type="EMBL" id="STY96795.1"/>
    </source>
</evidence>
<comment type="similarity">
    <text evidence="2">Belongs to the MreD family.</text>
</comment>
<dbReference type="PANTHER" id="PTHR37484:SF1">
    <property type="entry name" value="ROD SHAPE-DETERMINING PROTEIN MRED"/>
    <property type="match status" value="1"/>
</dbReference>
<evidence type="ECO:0000256" key="5">
    <source>
        <dbReference type="ARBA" id="ARBA00022960"/>
    </source>
</evidence>
<keyword evidence="5" id="KW-0133">Cell shape</keyword>
<feature type="transmembrane region" description="Helical" evidence="8">
    <location>
        <begin position="83"/>
        <end position="101"/>
    </location>
</feature>
<accession>A0A0X8K5U6</accession>
<comment type="subcellular location">
    <subcellularLocation>
        <location evidence="1">Cell membrane</location>
        <topology evidence="1">Multi-pass membrane protein</topology>
    </subcellularLocation>
</comment>
<dbReference type="GO" id="GO:0005886">
    <property type="term" value="C:plasma membrane"/>
    <property type="evidence" value="ECO:0007669"/>
    <property type="project" value="UniProtKB-SubCell"/>
</dbReference>
<sequence>MVVVQRKKTKQHLYIVMAISFIIASVLSVYPLSAEIALFRPMWMIMMLIFWLIFQPTLIGMGLAFVVGLFADLLTDSRIGQQALCAVLVAFFIKFVSGYVRQLSSNLVWLLAGACLLIYQLGLIFLHLFTQGVFAPQLLYTVAVSTLIWPLLVAVMLRYTR</sequence>
<organism evidence="10 12">
    <name type="scientific">Faucicola osloensis</name>
    <name type="common">Moraxella osloensis</name>
    <dbReference type="NCBI Taxonomy" id="34062"/>
    <lineage>
        <taxon>Bacteria</taxon>
        <taxon>Pseudomonadati</taxon>
        <taxon>Pseudomonadota</taxon>
        <taxon>Gammaproteobacteria</taxon>
        <taxon>Moraxellales</taxon>
        <taxon>Moraxellaceae</taxon>
        <taxon>Faucicola</taxon>
    </lineage>
</organism>
<dbReference type="RefSeq" id="WP_062331927.1">
    <property type="nucleotide sequence ID" value="NZ_CALTVS010000028.1"/>
</dbReference>
<evidence type="ECO:0000313" key="9">
    <source>
        <dbReference type="EMBL" id="OBX65463.1"/>
    </source>
</evidence>
<gene>
    <name evidence="10" type="primary">mreD</name>
    <name evidence="9" type="ORF">A9299_08350</name>
    <name evidence="10" type="ORF">NCTC10465_00562</name>
</gene>
<evidence type="ECO:0000256" key="6">
    <source>
        <dbReference type="ARBA" id="ARBA00022989"/>
    </source>
</evidence>
<feature type="transmembrane region" description="Helical" evidence="8">
    <location>
        <begin position="12"/>
        <end position="30"/>
    </location>
</feature>
<reference evidence="9 11" key="1">
    <citation type="submission" date="2016-06" db="EMBL/GenBank/DDBJ databases">
        <title>Draft genome of Moraxella osloensis CCUG 67237.</title>
        <authorList>
            <person name="Salva-Serra F."/>
            <person name="Engstrom-Jakobsson H."/>
            <person name="Thorell K."/>
            <person name="Gonzales-Siles L."/>
            <person name="Karlsson R."/>
            <person name="Boulund F."/>
            <person name="Engstrand L."/>
            <person name="Kristiansson E."/>
            <person name="Moore E."/>
        </authorList>
    </citation>
    <scope>NUCLEOTIDE SEQUENCE [LARGE SCALE GENOMIC DNA]</scope>
    <source>
        <strain evidence="9 11">CCUG 67237</strain>
    </source>
</reference>
<protein>
    <submittedName>
        <fullName evidence="9 10">rod shape-determining protein MreD</fullName>
    </submittedName>
</protein>
<evidence type="ECO:0000256" key="4">
    <source>
        <dbReference type="ARBA" id="ARBA00022692"/>
    </source>
</evidence>
<keyword evidence="3" id="KW-1003">Cell membrane</keyword>
<evidence type="ECO:0000256" key="2">
    <source>
        <dbReference type="ARBA" id="ARBA00007776"/>
    </source>
</evidence>